<feature type="transmembrane region" description="Helical" evidence="5">
    <location>
        <begin position="244"/>
        <end position="264"/>
    </location>
</feature>
<dbReference type="PANTHER" id="PTHR11738:SF181">
    <property type="entry name" value="LEUKOCYTE IMMUNOGLOBULIN-LIKE RECEPTOR SUBFAMILY B MEMBER 4A-RELATED"/>
    <property type="match status" value="1"/>
</dbReference>
<keyword evidence="5" id="KW-0472">Membrane</keyword>
<dbReference type="InterPro" id="IPR050412">
    <property type="entry name" value="Ig-like_Receptors_ImmuneReg"/>
</dbReference>
<evidence type="ECO:0000256" key="3">
    <source>
        <dbReference type="ARBA" id="ARBA00023319"/>
    </source>
</evidence>
<evidence type="ECO:0000313" key="8">
    <source>
        <dbReference type="Proteomes" id="UP000694387"/>
    </source>
</evidence>
<dbReference type="GeneTree" id="ENSGT01100000263478"/>
<dbReference type="CDD" id="cd05751">
    <property type="entry name" value="IgC2_D1_LILR_KIR_like"/>
    <property type="match status" value="1"/>
</dbReference>
<dbReference type="InterPro" id="IPR013783">
    <property type="entry name" value="Ig-like_fold"/>
</dbReference>
<gene>
    <name evidence="7" type="primary">LOC106840895</name>
</gene>
<accession>A0A9L0J3I4</accession>
<dbReference type="Ensembl" id="ENSEAST00005077161.1">
    <property type="protein sequence ID" value="ENSEASP00005044572.1"/>
    <property type="gene ID" value="ENSEASG00005021489.2"/>
</dbReference>
<keyword evidence="3" id="KW-0393">Immunoglobulin domain</keyword>
<feature type="compositionally biased region" description="Polar residues" evidence="4">
    <location>
        <begin position="285"/>
        <end position="304"/>
    </location>
</feature>
<dbReference type="GeneID" id="106840895"/>
<keyword evidence="2" id="KW-1015">Disulfide bond</keyword>
<feature type="chain" id="PRO_5040505051" evidence="6">
    <location>
        <begin position="19"/>
        <end position="422"/>
    </location>
</feature>
<dbReference type="Proteomes" id="UP000694387">
    <property type="component" value="Chromosome 26"/>
</dbReference>
<reference evidence="7 8" key="1">
    <citation type="journal article" date="2020" name="Nat. Commun.">
        <title>Donkey genomes provide new insights into domestication and selection for coat color.</title>
        <authorList>
            <person name="Wang"/>
            <person name="C."/>
            <person name="Li"/>
            <person name="H."/>
            <person name="Guo"/>
            <person name="Y."/>
            <person name="Huang"/>
            <person name="J."/>
            <person name="Sun"/>
            <person name="Y."/>
            <person name="Min"/>
            <person name="J."/>
            <person name="Wang"/>
            <person name="J."/>
            <person name="Fang"/>
            <person name="X."/>
            <person name="Zhao"/>
            <person name="Z."/>
            <person name="Wang"/>
            <person name="S."/>
            <person name="Zhang"/>
            <person name="Y."/>
            <person name="Liu"/>
            <person name="Q."/>
            <person name="Jiang"/>
            <person name="Q."/>
            <person name="Wang"/>
            <person name="X."/>
            <person name="Guo"/>
            <person name="Y."/>
            <person name="Yang"/>
            <person name="C."/>
            <person name="Wang"/>
            <person name="Y."/>
            <person name="Tian"/>
            <person name="F."/>
            <person name="Zhuang"/>
            <person name="G."/>
            <person name="Fan"/>
            <person name="Y."/>
            <person name="Gao"/>
            <person name="Q."/>
            <person name="Li"/>
            <person name="Y."/>
            <person name="Ju"/>
            <person name="Z."/>
            <person name="Li"/>
            <person name="J."/>
            <person name="Li"/>
            <person name="R."/>
            <person name="Hou"/>
            <person name="M."/>
            <person name="Yang"/>
            <person name="G."/>
            <person name="Liu"/>
            <person name="G."/>
            <person name="Liu"/>
            <person name="W."/>
            <person name="Guo"/>
            <person name="J."/>
            <person name="Pan"/>
            <person name="S."/>
            <person name="Fan"/>
            <person name="G."/>
            <person name="Zhang"/>
            <person name="W."/>
            <person name="Zhang"/>
            <person name="R."/>
            <person name="Yu"/>
            <person name="J."/>
            <person name="Zhang"/>
            <person name="X."/>
            <person name="Yin"/>
            <person name="Q."/>
            <person name="Ji"/>
            <person name="C."/>
            <person name="Jin"/>
            <person name="Y."/>
            <person name="Yue"/>
            <person name="G."/>
            <person name="Liu"/>
            <person name="M."/>
            <person name="Xu"/>
            <person name="J."/>
            <person name="Liu"/>
            <person name="S."/>
            <person name="Jordana"/>
            <person name="J."/>
            <person name="Noce"/>
            <person name="A."/>
            <person name="Amills"/>
            <person name="M."/>
            <person name="Wu"/>
            <person name="D.D."/>
            <person name="Li"/>
            <person name="S."/>
            <person name="Zhou"/>
            <person name="X. and Zhong"/>
            <person name="J."/>
        </authorList>
    </citation>
    <scope>NUCLEOTIDE SEQUENCE [LARGE SCALE GENOMIC DNA]</scope>
</reference>
<keyword evidence="5" id="KW-0812">Transmembrane</keyword>
<evidence type="ECO:0000256" key="4">
    <source>
        <dbReference type="SAM" id="MobiDB-lite"/>
    </source>
</evidence>
<dbReference type="RefSeq" id="XP_044615603.1">
    <property type="nucleotide sequence ID" value="XM_044759668.2"/>
</dbReference>
<name>A0A9L0J3I4_EQUAS</name>
<evidence type="ECO:0000256" key="2">
    <source>
        <dbReference type="ARBA" id="ARBA00023157"/>
    </source>
</evidence>
<dbReference type="PANTHER" id="PTHR11738">
    <property type="entry name" value="MHC CLASS I NK CELL RECEPTOR"/>
    <property type="match status" value="1"/>
</dbReference>
<feature type="compositionally biased region" description="Polar residues" evidence="4">
    <location>
        <begin position="383"/>
        <end position="407"/>
    </location>
</feature>
<dbReference type="FunFam" id="2.60.40.10:FF:000049">
    <property type="entry name" value="Leukocyte immunoglobulin-like receptor subfamily B member 1"/>
    <property type="match status" value="2"/>
</dbReference>
<proteinExistence type="predicted"/>
<evidence type="ECO:0000256" key="5">
    <source>
        <dbReference type="SAM" id="Phobius"/>
    </source>
</evidence>
<dbReference type="Gene3D" id="2.60.40.10">
    <property type="entry name" value="Immunoglobulins"/>
    <property type="match status" value="2"/>
</dbReference>
<evidence type="ECO:0000256" key="6">
    <source>
        <dbReference type="SAM" id="SignalP"/>
    </source>
</evidence>
<reference evidence="7" key="3">
    <citation type="submission" date="2025-09" db="UniProtKB">
        <authorList>
            <consortium name="Ensembl"/>
        </authorList>
    </citation>
    <scope>IDENTIFICATION</scope>
</reference>
<dbReference type="KEGG" id="eai:106840895"/>
<protein>
    <submittedName>
        <fullName evidence="7">Uncharacterized protein</fullName>
    </submittedName>
</protein>
<dbReference type="Pfam" id="PF13895">
    <property type="entry name" value="Ig_2"/>
    <property type="match status" value="1"/>
</dbReference>
<reference evidence="7" key="2">
    <citation type="submission" date="2025-08" db="UniProtKB">
        <authorList>
            <consortium name="Ensembl"/>
        </authorList>
    </citation>
    <scope>IDENTIFICATION</scope>
</reference>
<dbReference type="GO" id="GO:0002764">
    <property type="term" value="P:immune response-regulating signaling pathway"/>
    <property type="evidence" value="ECO:0007669"/>
    <property type="project" value="TreeGrafter"/>
</dbReference>
<feature type="compositionally biased region" description="Basic and acidic residues" evidence="4">
    <location>
        <begin position="310"/>
        <end position="329"/>
    </location>
</feature>
<feature type="signal peptide" evidence="6">
    <location>
        <begin position="1"/>
        <end position="18"/>
    </location>
</feature>
<keyword evidence="5" id="KW-1133">Transmembrane helix</keyword>
<feature type="region of interest" description="Disordered" evidence="4">
    <location>
        <begin position="272"/>
        <end position="422"/>
    </location>
</feature>
<keyword evidence="8" id="KW-1185">Reference proteome</keyword>
<dbReference type="GO" id="GO:0005886">
    <property type="term" value="C:plasma membrane"/>
    <property type="evidence" value="ECO:0007669"/>
    <property type="project" value="TreeGrafter"/>
</dbReference>
<organism evidence="7 8">
    <name type="scientific">Equus asinus</name>
    <name type="common">Donkey</name>
    <name type="synonym">Equus africanus asinus</name>
    <dbReference type="NCBI Taxonomy" id="9793"/>
    <lineage>
        <taxon>Eukaryota</taxon>
        <taxon>Metazoa</taxon>
        <taxon>Chordata</taxon>
        <taxon>Craniata</taxon>
        <taxon>Vertebrata</taxon>
        <taxon>Euteleostomi</taxon>
        <taxon>Mammalia</taxon>
        <taxon>Eutheria</taxon>
        <taxon>Laurasiatheria</taxon>
        <taxon>Perissodactyla</taxon>
        <taxon>Equidae</taxon>
        <taxon>Equus</taxon>
    </lineage>
</organism>
<dbReference type="AlphaFoldDB" id="A0A9L0J3I4"/>
<dbReference type="InterPro" id="IPR036179">
    <property type="entry name" value="Ig-like_dom_sf"/>
</dbReference>
<sequence>MVPTLTALLYLGLSVGLGTPEEAGTLPKPTIWAEPGSVIPRGTPMSVWCQGIPGAQEYRLEKAGSPEFWGKQNPLVSGDKVKFSILHMTETYAGRYQCYYLSPTGWSERSDPLELVVTGVYENPTLSALQSPVVTSGGNVTLQCVSRLGFGRFVLTKEGEHKPSCTLDSQRHPNGHFQALFSVGPMTPSHKWIFRCYGYYRNYPQRWSHPSDPVELLVSGTSVDPSPSPTEQSLTAGLESYQKVLIGVSVACVLLLSLLLFLLVRQLRQNKCSKSGTPDPRAKTRASQKSSSSRAHVQQKNQCNWGGDTAMRDCQPEEDKEVDSVHSPDNEDPQGVIHAQVNHSSLRRPVDTLPSPSSERLLDTKDRQEEGDSQAAASEDSQDVTYAQLNSLNLGQESTTPPSSQSECPPAEPSVYAALAVH</sequence>
<feature type="compositionally biased region" description="Basic and acidic residues" evidence="4">
    <location>
        <begin position="360"/>
        <end position="370"/>
    </location>
</feature>
<keyword evidence="1 6" id="KW-0732">Signal</keyword>
<evidence type="ECO:0000313" key="7">
    <source>
        <dbReference type="Ensembl" id="ENSEASP00005044572.1"/>
    </source>
</evidence>
<evidence type="ECO:0000256" key="1">
    <source>
        <dbReference type="ARBA" id="ARBA00022729"/>
    </source>
</evidence>
<dbReference type="SUPFAM" id="SSF48726">
    <property type="entry name" value="Immunoglobulin"/>
    <property type="match status" value="2"/>
</dbReference>